<reference evidence="1" key="1">
    <citation type="submission" date="2021-09" db="EMBL/GenBank/DDBJ databases">
        <authorList>
            <consortium name="AG Swart"/>
            <person name="Singh M."/>
            <person name="Singh A."/>
            <person name="Seah K."/>
            <person name="Emmerich C."/>
        </authorList>
    </citation>
    <scope>NUCLEOTIDE SEQUENCE</scope>
    <source>
        <strain evidence="1">ATCC30299</strain>
    </source>
</reference>
<gene>
    <name evidence="1" type="ORF">BSTOLATCC_MIC65394</name>
</gene>
<dbReference type="Proteomes" id="UP001162131">
    <property type="component" value="Unassembled WGS sequence"/>
</dbReference>
<dbReference type="AlphaFoldDB" id="A0AAU9KDH7"/>
<proteinExistence type="predicted"/>
<keyword evidence="2" id="KW-1185">Reference proteome</keyword>
<protein>
    <submittedName>
        <fullName evidence="1">Uncharacterized protein</fullName>
    </submittedName>
</protein>
<evidence type="ECO:0000313" key="2">
    <source>
        <dbReference type="Proteomes" id="UP001162131"/>
    </source>
</evidence>
<dbReference type="EMBL" id="CAJZBQ010000063">
    <property type="protein sequence ID" value="CAG9336089.1"/>
    <property type="molecule type" value="Genomic_DNA"/>
</dbReference>
<name>A0AAU9KDH7_9CILI</name>
<sequence length="94" mass="11278">MLQDQNIRDYQESKEETLIGRQKIDYLKGLILIEKEKLIKQNTSQEDLVNAPQIRLSELQQELIKEFENEIKKAFKDQKNLNSYLQQMQREVQP</sequence>
<evidence type="ECO:0000313" key="1">
    <source>
        <dbReference type="EMBL" id="CAG9336089.1"/>
    </source>
</evidence>
<organism evidence="1 2">
    <name type="scientific">Blepharisma stoltei</name>
    <dbReference type="NCBI Taxonomy" id="1481888"/>
    <lineage>
        <taxon>Eukaryota</taxon>
        <taxon>Sar</taxon>
        <taxon>Alveolata</taxon>
        <taxon>Ciliophora</taxon>
        <taxon>Postciliodesmatophora</taxon>
        <taxon>Heterotrichea</taxon>
        <taxon>Heterotrichida</taxon>
        <taxon>Blepharismidae</taxon>
        <taxon>Blepharisma</taxon>
    </lineage>
</organism>
<comment type="caution">
    <text evidence="1">The sequence shown here is derived from an EMBL/GenBank/DDBJ whole genome shotgun (WGS) entry which is preliminary data.</text>
</comment>
<accession>A0AAU9KDH7</accession>